<gene>
    <name evidence="7" type="ORF">CA260_01135</name>
</gene>
<dbReference type="GO" id="GO:0016020">
    <property type="term" value="C:membrane"/>
    <property type="evidence" value="ECO:0007669"/>
    <property type="project" value="UniProtKB-SubCell"/>
</dbReference>
<organism evidence="7 8">
    <name type="scientific">Dyella jiangningensis</name>
    <dbReference type="NCBI Taxonomy" id="1379159"/>
    <lineage>
        <taxon>Bacteria</taxon>
        <taxon>Pseudomonadati</taxon>
        <taxon>Pseudomonadota</taxon>
        <taxon>Gammaproteobacteria</taxon>
        <taxon>Lysobacterales</taxon>
        <taxon>Rhodanobacteraceae</taxon>
        <taxon>Dyella</taxon>
    </lineage>
</organism>
<evidence type="ECO:0000256" key="6">
    <source>
        <dbReference type="SAM" id="Phobius"/>
    </source>
</evidence>
<comment type="similarity">
    <text evidence="2">Belongs to the TMEM86 family.</text>
</comment>
<feature type="transmembrane region" description="Helical" evidence="6">
    <location>
        <begin position="98"/>
        <end position="116"/>
    </location>
</feature>
<feature type="transmembrane region" description="Helical" evidence="6">
    <location>
        <begin position="123"/>
        <end position="143"/>
    </location>
</feature>
<reference evidence="7 8" key="1">
    <citation type="journal article" date="2018" name="Genet. Mol. Biol.">
        <title>The genome sequence of Dyella jiangningensis FCAV SCS01 from a lignocellulose-decomposing microbial consortium metagenome reveals potential for biotechnological applications.</title>
        <authorList>
            <person name="Desiderato J.G."/>
            <person name="Alvarenga D.O."/>
            <person name="Constancio M.T.L."/>
            <person name="Alves L.M.C."/>
            <person name="Varani A.M."/>
        </authorList>
    </citation>
    <scope>NUCLEOTIDE SEQUENCE [LARGE SCALE GENOMIC DNA]</scope>
    <source>
        <strain evidence="7 8">FCAV SCS01</strain>
    </source>
</reference>
<dbReference type="Pfam" id="PF07947">
    <property type="entry name" value="YhhN"/>
    <property type="match status" value="1"/>
</dbReference>
<evidence type="ECO:0000256" key="3">
    <source>
        <dbReference type="ARBA" id="ARBA00022692"/>
    </source>
</evidence>
<comment type="subcellular location">
    <subcellularLocation>
        <location evidence="1">Membrane</location>
        <topology evidence="1">Multi-pass membrane protein</topology>
    </subcellularLocation>
</comment>
<evidence type="ECO:0000256" key="5">
    <source>
        <dbReference type="ARBA" id="ARBA00023136"/>
    </source>
</evidence>
<dbReference type="GO" id="GO:0016787">
    <property type="term" value="F:hydrolase activity"/>
    <property type="evidence" value="ECO:0007669"/>
    <property type="project" value="TreeGrafter"/>
</dbReference>
<dbReference type="EMBL" id="NFZS01000001">
    <property type="protein sequence ID" value="RAO76562.1"/>
    <property type="molecule type" value="Genomic_DNA"/>
</dbReference>
<dbReference type="RefSeq" id="WP_111980637.1">
    <property type="nucleotide sequence ID" value="NZ_NFZS01000001.1"/>
</dbReference>
<feature type="transmembrane region" description="Helical" evidence="6">
    <location>
        <begin position="182"/>
        <end position="203"/>
    </location>
</feature>
<sequence length="239" mass="25751">MSVSNVVVAPVVSRRIDVGIALAAVAAIIGATFATSGIVDGWQVLHWIAKPLATLLILRKAWLGRPEVSAVYRRWIGIGMVFSLAGDVLLMLPMDAFVAGLVAFLLGHLCSIRALVSDTRFAARPLALLGCLAYGLLNLWALWPTLPRALHLPVVVYVVVLASMGGQAVARAWMHGDDRLAGAAQWAAGGALLFMLSDTLLAWDRFRFAIPLSALWVLATYYAALWCLARSVRQTGDFT</sequence>
<name>A0A328P705_9GAMM</name>
<dbReference type="PANTHER" id="PTHR31885">
    <property type="entry name" value="GH04784P"/>
    <property type="match status" value="1"/>
</dbReference>
<evidence type="ECO:0000256" key="2">
    <source>
        <dbReference type="ARBA" id="ARBA00007375"/>
    </source>
</evidence>
<evidence type="ECO:0000256" key="1">
    <source>
        <dbReference type="ARBA" id="ARBA00004141"/>
    </source>
</evidence>
<feature type="transmembrane region" description="Helical" evidence="6">
    <location>
        <begin position="149"/>
        <end position="170"/>
    </location>
</feature>
<dbReference type="AlphaFoldDB" id="A0A328P705"/>
<dbReference type="PANTHER" id="PTHR31885:SF6">
    <property type="entry name" value="GH04784P"/>
    <property type="match status" value="1"/>
</dbReference>
<keyword evidence="4 6" id="KW-1133">Transmembrane helix</keyword>
<evidence type="ECO:0000313" key="8">
    <source>
        <dbReference type="Proteomes" id="UP000248926"/>
    </source>
</evidence>
<evidence type="ECO:0000313" key="7">
    <source>
        <dbReference type="EMBL" id="RAO76562.1"/>
    </source>
</evidence>
<keyword evidence="3 6" id="KW-0812">Transmembrane</keyword>
<keyword evidence="8" id="KW-1185">Reference proteome</keyword>
<proteinExistence type="inferred from homology"/>
<comment type="caution">
    <text evidence="7">The sequence shown here is derived from an EMBL/GenBank/DDBJ whole genome shotgun (WGS) entry which is preliminary data.</text>
</comment>
<evidence type="ECO:0000256" key="4">
    <source>
        <dbReference type="ARBA" id="ARBA00022989"/>
    </source>
</evidence>
<feature type="transmembrane region" description="Helical" evidence="6">
    <location>
        <begin position="209"/>
        <end position="229"/>
    </location>
</feature>
<keyword evidence="5 6" id="KW-0472">Membrane</keyword>
<feature type="transmembrane region" description="Helical" evidence="6">
    <location>
        <begin position="20"/>
        <end position="38"/>
    </location>
</feature>
<dbReference type="OrthoDB" id="5592477at2"/>
<dbReference type="Proteomes" id="UP000248926">
    <property type="component" value="Unassembled WGS sequence"/>
</dbReference>
<dbReference type="InterPro" id="IPR012506">
    <property type="entry name" value="TMEM86B-like"/>
</dbReference>
<protein>
    <submittedName>
        <fullName evidence="7">Lysoplasmalogenase</fullName>
    </submittedName>
</protein>
<accession>A0A328P705</accession>